<dbReference type="Proteomes" id="UP000601223">
    <property type="component" value="Unassembled WGS sequence"/>
</dbReference>
<keyword evidence="2" id="KW-1185">Reference proteome</keyword>
<accession>A0A8J3NJ41</accession>
<evidence type="ECO:0000313" key="1">
    <source>
        <dbReference type="EMBL" id="GIF81553.1"/>
    </source>
</evidence>
<comment type="caution">
    <text evidence="1">The sequence shown here is derived from an EMBL/GenBank/DDBJ whole genome shotgun (WGS) entry which is preliminary data.</text>
</comment>
<proteinExistence type="predicted"/>
<organism evidence="1 2">
    <name type="scientific">Catellatospora bangladeshensis</name>
    <dbReference type="NCBI Taxonomy" id="310355"/>
    <lineage>
        <taxon>Bacteria</taxon>
        <taxon>Bacillati</taxon>
        <taxon>Actinomycetota</taxon>
        <taxon>Actinomycetes</taxon>
        <taxon>Micromonosporales</taxon>
        <taxon>Micromonosporaceae</taxon>
        <taxon>Catellatospora</taxon>
    </lineage>
</organism>
<dbReference type="AlphaFoldDB" id="A0A8J3NJ41"/>
<reference evidence="1 2" key="1">
    <citation type="submission" date="2021-01" db="EMBL/GenBank/DDBJ databases">
        <title>Whole genome shotgun sequence of Catellatospora bangladeshensis NBRC 107357.</title>
        <authorList>
            <person name="Komaki H."/>
            <person name="Tamura T."/>
        </authorList>
    </citation>
    <scope>NUCLEOTIDE SEQUENCE [LARGE SCALE GENOMIC DNA]</scope>
    <source>
        <strain evidence="1 2">NBRC 107357</strain>
    </source>
</reference>
<gene>
    <name evidence="1" type="ORF">Cba03nite_29020</name>
</gene>
<dbReference type="RefSeq" id="WP_203746023.1">
    <property type="nucleotide sequence ID" value="NZ_BONF01000014.1"/>
</dbReference>
<name>A0A8J3NJ41_9ACTN</name>
<dbReference type="EMBL" id="BONF01000014">
    <property type="protein sequence ID" value="GIF81553.1"/>
    <property type="molecule type" value="Genomic_DNA"/>
</dbReference>
<evidence type="ECO:0000313" key="2">
    <source>
        <dbReference type="Proteomes" id="UP000601223"/>
    </source>
</evidence>
<sequence>MADDWDERFGWAWDLISEDPARRDEAHLRLDGLRAARAAAATPEEHREASRRLLPDGLWIGSRPGLARLPRAVRYRLLYLDWEVRFPHEWAWHAKSWSTKKSLLRTFCRHVDELPEWIRTVLAGLVLVAAARPHRLGDERYARLARVLVDDAMRERLRELGEHPDKGVRLRAGYLTWVVGNRILPEPKPCQWRDYLRELGLVEEPVERSPAILSEVDQGRVPTLVRCPRCDGPAVVACPVPGPGRVLWRVDCSECAYTASRRPEFKQGNRRDGSVVHDPVFRLPLWLQQPCDGGRRLWAYGTGHLDAIEQHLRARVRLAGGGAYLPAYQVDLPDWMMPLDRRDELLAGIAALRATVPAGLGAWPHRDADT</sequence>
<protein>
    <submittedName>
        <fullName evidence="1">Uncharacterized protein</fullName>
    </submittedName>
</protein>